<feature type="region of interest" description="Disordered" evidence="1">
    <location>
        <begin position="155"/>
        <end position="230"/>
    </location>
</feature>
<evidence type="ECO:0000313" key="5">
    <source>
        <dbReference type="Proteomes" id="UP000632289"/>
    </source>
</evidence>
<keyword evidence="2" id="KW-0732">Signal</keyword>
<keyword evidence="5" id="KW-1185">Reference proteome</keyword>
<evidence type="ECO:0000256" key="1">
    <source>
        <dbReference type="SAM" id="MobiDB-lite"/>
    </source>
</evidence>
<dbReference type="InterPro" id="IPR025711">
    <property type="entry name" value="PepSY"/>
</dbReference>
<dbReference type="EMBL" id="JACXYU010000014">
    <property type="protein sequence ID" value="MBD3934157.1"/>
    <property type="molecule type" value="Genomic_DNA"/>
</dbReference>
<name>A0A927IEH4_9ACTN</name>
<dbReference type="Pfam" id="PF03413">
    <property type="entry name" value="PepSY"/>
    <property type="match status" value="1"/>
</dbReference>
<feature type="region of interest" description="Disordered" evidence="1">
    <location>
        <begin position="106"/>
        <end position="134"/>
    </location>
</feature>
<dbReference type="AlphaFoldDB" id="A0A927IEH4"/>
<proteinExistence type="predicted"/>
<comment type="caution">
    <text evidence="4">The sequence shown here is derived from an EMBL/GenBank/DDBJ whole genome shotgun (WGS) entry which is preliminary data.</text>
</comment>
<feature type="signal peptide" evidence="2">
    <location>
        <begin position="1"/>
        <end position="27"/>
    </location>
</feature>
<evidence type="ECO:0000313" key="4">
    <source>
        <dbReference type="EMBL" id="MBD3934157.1"/>
    </source>
</evidence>
<feature type="compositionally biased region" description="Acidic residues" evidence="1">
    <location>
        <begin position="200"/>
        <end position="230"/>
    </location>
</feature>
<reference evidence="4" key="1">
    <citation type="submission" date="2020-09" db="EMBL/GenBank/DDBJ databases">
        <title>Secondary metabolite and genome analysis of marine Streptomyces chumphonensis KK1-2T.</title>
        <authorList>
            <person name="Phongsopitanun W."/>
            <person name="Kanchanasin P."/>
            <person name="Pittayakhajonwut P."/>
            <person name="Suwanborirux K."/>
            <person name="Tanasupawat S."/>
        </authorList>
    </citation>
    <scope>NUCLEOTIDE SEQUENCE</scope>
    <source>
        <strain evidence="4">KK1-2</strain>
    </source>
</reference>
<organism evidence="4 5">
    <name type="scientific">Streptomyces chumphonensis</name>
    <dbReference type="NCBI Taxonomy" id="1214925"/>
    <lineage>
        <taxon>Bacteria</taxon>
        <taxon>Bacillati</taxon>
        <taxon>Actinomycetota</taxon>
        <taxon>Actinomycetes</taxon>
        <taxon>Kitasatosporales</taxon>
        <taxon>Streptomycetaceae</taxon>
        <taxon>Streptomyces</taxon>
    </lineage>
</organism>
<dbReference type="Proteomes" id="UP000632289">
    <property type="component" value="Unassembled WGS sequence"/>
</dbReference>
<feature type="compositionally biased region" description="Basic and acidic residues" evidence="1">
    <location>
        <begin position="106"/>
        <end position="117"/>
    </location>
</feature>
<feature type="compositionally biased region" description="Acidic residues" evidence="1">
    <location>
        <begin position="175"/>
        <end position="185"/>
    </location>
</feature>
<feature type="region of interest" description="Disordered" evidence="1">
    <location>
        <begin position="27"/>
        <end position="65"/>
    </location>
</feature>
<evidence type="ECO:0000256" key="2">
    <source>
        <dbReference type="SAM" id="SignalP"/>
    </source>
</evidence>
<gene>
    <name evidence="4" type="ORF">IF129_21670</name>
</gene>
<feature type="compositionally biased region" description="Acidic residues" evidence="1">
    <location>
        <begin position="118"/>
        <end position="130"/>
    </location>
</feature>
<feature type="domain" description="PepSY" evidence="3">
    <location>
        <begin position="64"/>
        <end position="115"/>
    </location>
</feature>
<evidence type="ECO:0000259" key="3">
    <source>
        <dbReference type="Pfam" id="PF03413"/>
    </source>
</evidence>
<feature type="chain" id="PRO_5037205377" evidence="2">
    <location>
        <begin position="28"/>
        <end position="230"/>
    </location>
</feature>
<dbReference type="Gene3D" id="3.10.450.40">
    <property type="match status" value="1"/>
</dbReference>
<sequence length="230" mass="24095">MKRNQIIAVLAAAGIIAGGAVTGTALASDDGADSGSRQLRSAGAADAEPGARSAADQGPAGPREAVERALAEVPGLAAGLELEEDDNLWEVLVLREDGTYREVEVDRENGRVLGQDRSDDDSDDDADDGDGPASVRAALAGAKVSLADAARIAAGQDRGTVEEIELEDGSWAVEYTDEGSSDDADDGVRIDLTSGAVSPDTDDDHDDRDDRDDKDDRDDERDDKDDRDDV</sequence>
<accession>A0A927IEH4</accession>
<dbReference type="RefSeq" id="WP_191211517.1">
    <property type="nucleotide sequence ID" value="NZ_BAABKL010000041.1"/>
</dbReference>
<protein>
    <submittedName>
        <fullName evidence="4">PepSY domain-containing protein</fullName>
    </submittedName>
</protein>